<evidence type="ECO:0000256" key="2">
    <source>
        <dbReference type="ARBA" id="ARBA00004496"/>
    </source>
</evidence>
<dbReference type="Gene3D" id="1.10.10.10">
    <property type="entry name" value="Winged helix-like DNA-binding domain superfamily/Winged helix DNA-binding domain"/>
    <property type="match status" value="1"/>
</dbReference>
<feature type="domain" description="PCI" evidence="9">
    <location>
        <begin position="225"/>
        <end position="395"/>
    </location>
</feature>
<keyword evidence="11" id="KW-1185">Reference proteome</keyword>
<protein>
    <recommendedName>
        <fullName evidence="4">COP9 signalosome complex subunit 4</fullName>
    </recommendedName>
</protein>
<evidence type="ECO:0000256" key="3">
    <source>
        <dbReference type="ARBA" id="ARBA00010417"/>
    </source>
</evidence>
<dbReference type="AlphaFoldDB" id="A0A553NCR8"/>
<comment type="caution">
    <text evidence="10">The sequence shown here is derived from an EMBL/GenBank/DDBJ whole genome shotgun (WGS) entry which is preliminary data.</text>
</comment>
<dbReference type="InterPro" id="IPR040134">
    <property type="entry name" value="PSMD12/CSN4"/>
</dbReference>
<name>A0A553NCR8_TIGCA</name>
<gene>
    <name evidence="10" type="ORF">TCAL_03544</name>
</gene>
<dbReference type="GO" id="GO:0005829">
    <property type="term" value="C:cytosol"/>
    <property type="evidence" value="ECO:0007669"/>
    <property type="project" value="TreeGrafter"/>
</dbReference>
<dbReference type="Pfam" id="PF18420">
    <property type="entry name" value="CSN4_RPN5_eIF3a"/>
    <property type="match status" value="1"/>
</dbReference>
<evidence type="ECO:0000256" key="8">
    <source>
        <dbReference type="SAM" id="MobiDB-lite"/>
    </source>
</evidence>
<keyword evidence="7" id="KW-0539">Nucleus</keyword>
<dbReference type="PANTHER" id="PTHR10855:SF2">
    <property type="entry name" value="COP9 SIGNALOSOME COMPLEX SUBUNIT 4"/>
    <property type="match status" value="1"/>
</dbReference>
<dbReference type="Pfam" id="PF22241">
    <property type="entry name" value="PSMD12-CSN4_N"/>
    <property type="match status" value="1"/>
</dbReference>
<dbReference type="OrthoDB" id="295656at2759"/>
<feature type="region of interest" description="Disordered" evidence="8">
    <location>
        <begin position="1"/>
        <end position="25"/>
    </location>
</feature>
<evidence type="ECO:0000259" key="9">
    <source>
        <dbReference type="PROSITE" id="PS50250"/>
    </source>
</evidence>
<evidence type="ECO:0000256" key="6">
    <source>
        <dbReference type="ARBA" id="ARBA00022790"/>
    </source>
</evidence>
<dbReference type="InterPro" id="IPR036388">
    <property type="entry name" value="WH-like_DNA-bd_sf"/>
</dbReference>
<sequence length="434" mass="48649">MSQSGLPAASGASDAPGAPSASPASADISSIRQNLAVLSTGSSGMAHRDLGERYRQILELILTLGEDQLVHGVKAFIEAIVNENVSLVISRQLLADLVCNHLTKMEDSVSKAVSHYTLEIVQPRVISFEDQVGAIRQHLSDIYEREENWREAAKVLVGIPLETGQKQYSVDYKLETYLKIARLYLEDDDSTQGEAYINRAAQLQTQTKNAHLQIIYKVCQARVLDYKRKFIEAASRYNELSFKTIIHESERITALKNAMICTILASAGQHRSRMLATLYKDERCQQMPAFSILEKMYLDRLIKRSDLHDFEALLQPHQKATTSDGSTILEHAVVEHNLLAASKLYNNITFEGLGALLEIPGEKAERIASKMITEERMLGSINQIDSIVHFESRDVLETWDKQIQTLCFQVNSIMDKIAAVEPTWLAKALDEQMT</sequence>
<evidence type="ECO:0000256" key="4">
    <source>
        <dbReference type="ARBA" id="ARBA00014881"/>
    </source>
</evidence>
<dbReference type="InterPro" id="IPR054559">
    <property type="entry name" value="PSMD12-CSN4-like_N"/>
</dbReference>
<dbReference type="PROSITE" id="PS50250">
    <property type="entry name" value="PCI"/>
    <property type="match status" value="1"/>
</dbReference>
<evidence type="ECO:0000313" key="11">
    <source>
        <dbReference type="Proteomes" id="UP000318571"/>
    </source>
</evidence>
<dbReference type="InterPro" id="IPR041406">
    <property type="entry name" value="CSN4_HTH"/>
</dbReference>
<evidence type="ECO:0000256" key="7">
    <source>
        <dbReference type="ARBA" id="ARBA00023242"/>
    </source>
</evidence>
<dbReference type="InterPro" id="IPR000717">
    <property type="entry name" value="PCI_dom"/>
</dbReference>
<evidence type="ECO:0000313" key="10">
    <source>
        <dbReference type="EMBL" id="TRY63198.1"/>
    </source>
</evidence>
<dbReference type="SUPFAM" id="SSF46785">
    <property type="entry name" value="Winged helix' DNA-binding domain"/>
    <property type="match status" value="1"/>
</dbReference>
<evidence type="ECO:0000256" key="1">
    <source>
        <dbReference type="ARBA" id="ARBA00004123"/>
    </source>
</evidence>
<dbReference type="PANTHER" id="PTHR10855">
    <property type="entry name" value="26S PROTEASOME NON-ATPASE REGULATORY SUBUNIT 12/COP9 SIGNALOSOME COMPLEX SUBUNIT 4"/>
    <property type="match status" value="1"/>
</dbReference>
<dbReference type="GO" id="GO:0008180">
    <property type="term" value="C:COP9 signalosome"/>
    <property type="evidence" value="ECO:0007669"/>
    <property type="project" value="UniProtKB-KW"/>
</dbReference>
<dbReference type="EMBL" id="VCGU01000458">
    <property type="protein sequence ID" value="TRY63198.1"/>
    <property type="molecule type" value="Genomic_DNA"/>
</dbReference>
<proteinExistence type="inferred from homology"/>
<dbReference type="Pfam" id="PF01399">
    <property type="entry name" value="PCI"/>
    <property type="match status" value="1"/>
</dbReference>
<feature type="compositionally biased region" description="Low complexity" evidence="8">
    <location>
        <begin position="7"/>
        <end position="25"/>
    </location>
</feature>
<comment type="subcellular location">
    <subcellularLocation>
        <location evidence="2">Cytoplasm</location>
    </subcellularLocation>
    <subcellularLocation>
        <location evidence="1">Nucleus</location>
    </subcellularLocation>
</comment>
<keyword evidence="5" id="KW-0963">Cytoplasm</keyword>
<dbReference type="SMART" id="SM00088">
    <property type="entry name" value="PINT"/>
    <property type="match status" value="1"/>
</dbReference>
<reference evidence="10 11" key="1">
    <citation type="journal article" date="2018" name="Nat. Ecol. Evol.">
        <title>Genomic signatures of mitonuclear coevolution across populations of Tigriopus californicus.</title>
        <authorList>
            <person name="Barreto F.S."/>
            <person name="Watson E.T."/>
            <person name="Lima T.G."/>
            <person name="Willett C.S."/>
            <person name="Edmands S."/>
            <person name="Li W."/>
            <person name="Burton R.S."/>
        </authorList>
    </citation>
    <scope>NUCLEOTIDE SEQUENCE [LARGE SCALE GENOMIC DNA]</scope>
    <source>
        <strain evidence="10 11">San Diego</strain>
    </source>
</reference>
<dbReference type="OMA" id="KNIMHTV"/>
<accession>A0A553NCR8</accession>
<keyword evidence="6" id="KW-0736">Signalosome</keyword>
<organism evidence="10 11">
    <name type="scientific">Tigriopus californicus</name>
    <name type="common">Marine copepod</name>
    <dbReference type="NCBI Taxonomy" id="6832"/>
    <lineage>
        <taxon>Eukaryota</taxon>
        <taxon>Metazoa</taxon>
        <taxon>Ecdysozoa</taxon>
        <taxon>Arthropoda</taxon>
        <taxon>Crustacea</taxon>
        <taxon>Multicrustacea</taxon>
        <taxon>Hexanauplia</taxon>
        <taxon>Copepoda</taxon>
        <taxon>Harpacticoida</taxon>
        <taxon>Harpacticidae</taxon>
        <taxon>Tigriopus</taxon>
    </lineage>
</organism>
<dbReference type="STRING" id="6832.A0A553NCR8"/>
<dbReference type="Proteomes" id="UP000318571">
    <property type="component" value="Chromosome 10"/>
</dbReference>
<comment type="similarity">
    <text evidence="3">Belongs to the CSN4 family.</text>
</comment>
<evidence type="ECO:0000256" key="5">
    <source>
        <dbReference type="ARBA" id="ARBA00022490"/>
    </source>
</evidence>
<dbReference type="InterPro" id="IPR036390">
    <property type="entry name" value="WH_DNA-bd_sf"/>
</dbReference>